<protein>
    <recommendedName>
        <fullName evidence="1">Heat shock protein HspQ</fullName>
    </recommendedName>
</protein>
<sequence>MLKQSANYNIGQVIHHRNFNYRGVIVDVDPNFQGSEEWYEKNATTNPSKESPWYHVLVDDDDVMTYVAEANLKVENDALPVENPLIEELFESFEKGQYSHRVTIN</sequence>
<name>A0A6S6UJS9_9GAMM</name>
<dbReference type="SMART" id="SM00992">
    <property type="entry name" value="YccV-like"/>
    <property type="match status" value="1"/>
</dbReference>
<dbReference type="SUPFAM" id="SSF141255">
    <property type="entry name" value="YccV-like"/>
    <property type="match status" value="1"/>
</dbReference>
<dbReference type="EMBL" id="CACVAY010000141">
    <property type="protein sequence ID" value="CAA6827713.1"/>
    <property type="molecule type" value="Genomic_DNA"/>
</dbReference>
<dbReference type="InterPro" id="IPR011722">
    <property type="entry name" value="Hemimethylated_DNA-bd_dom"/>
</dbReference>
<evidence type="ECO:0000259" key="2">
    <source>
        <dbReference type="SMART" id="SM00992"/>
    </source>
</evidence>
<accession>A0A6S6UJS9</accession>
<dbReference type="PANTHER" id="PTHR48439:SF1">
    <property type="entry name" value="HEMIMETHYLATED DNA-BINDING DOMAIN-CONTAINING PROTEIN"/>
    <property type="match status" value="1"/>
</dbReference>
<dbReference type="Pfam" id="PF08755">
    <property type="entry name" value="YccV-like"/>
    <property type="match status" value="1"/>
</dbReference>
<dbReference type="GO" id="GO:0003677">
    <property type="term" value="F:DNA binding"/>
    <property type="evidence" value="ECO:0007669"/>
    <property type="project" value="UniProtKB-UniRule"/>
</dbReference>
<dbReference type="NCBIfam" id="TIGR02097">
    <property type="entry name" value="yccV"/>
    <property type="match status" value="1"/>
</dbReference>
<proteinExistence type="predicted"/>
<dbReference type="Gene3D" id="2.30.30.390">
    <property type="entry name" value="Hemimethylated DNA-binding domain"/>
    <property type="match status" value="1"/>
</dbReference>
<dbReference type="InterPro" id="IPR053189">
    <property type="entry name" value="Clp_protease_adapter_ClpF"/>
</dbReference>
<feature type="domain" description="Hemimethylated DNA-binding" evidence="2">
    <location>
        <begin position="5"/>
        <end position="101"/>
    </location>
</feature>
<gene>
    <name evidence="3" type="ORF">HELGO_WM8477</name>
</gene>
<dbReference type="AlphaFoldDB" id="A0A6S6UJS9"/>
<dbReference type="InterPro" id="IPR036623">
    <property type="entry name" value="Hemimethylated_DNA-bd_sf"/>
</dbReference>
<organism evidence="3">
    <name type="scientific">uncultured Thiotrichaceae bacterium</name>
    <dbReference type="NCBI Taxonomy" id="298394"/>
    <lineage>
        <taxon>Bacteria</taxon>
        <taxon>Pseudomonadati</taxon>
        <taxon>Pseudomonadota</taxon>
        <taxon>Gammaproteobacteria</taxon>
        <taxon>Thiotrichales</taxon>
        <taxon>Thiotrichaceae</taxon>
        <taxon>environmental samples</taxon>
    </lineage>
</organism>
<evidence type="ECO:0000256" key="1">
    <source>
        <dbReference type="NCBIfam" id="TIGR02097"/>
    </source>
</evidence>
<evidence type="ECO:0000313" key="3">
    <source>
        <dbReference type="EMBL" id="CAA6827713.1"/>
    </source>
</evidence>
<reference evidence="3" key="1">
    <citation type="submission" date="2020-01" db="EMBL/GenBank/DDBJ databases">
        <authorList>
            <person name="Meier V. D."/>
            <person name="Meier V D."/>
        </authorList>
    </citation>
    <scope>NUCLEOTIDE SEQUENCE</scope>
    <source>
        <strain evidence="3">HLG_WM_MAG_07</strain>
    </source>
</reference>
<dbReference type="PANTHER" id="PTHR48439">
    <property type="entry name" value="HEMIMETHYLATED DNA-BINDING DOMAIN-CONTAINING PROTEIN"/>
    <property type="match status" value="1"/>
</dbReference>